<dbReference type="EMBL" id="BMNJ01000001">
    <property type="protein sequence ID" value="GGO94581.1"/>
    <property type="molecule type" value="Genomic_DNA"/>
</dbReference>
<keyword evidence="3" id="KW-1185">Reference proteome</keyword>
<evidence type="ECO:0000313" key="3">
    <source>
        <dbReference type="Proteomes" id="UP000614239"/>
    </source>
</evidence>
<dbReference type="Gene3D" id="3.30.420.40">
    <property type="match status" value="1"/>
</dbReference>
<keyword evidence="1" id="KW-0812">Transmembrane</keyword>
<keyword evidence="1" id="KW-0472">Membrane</keyword>
<dbReference type="RefSeq" id="WP_198939980.1">
    <property type="nucleotide sequence ID" value="NZ_BMNJ01000001.1"/>
</dbReference>
<evidence type="ECO:0000256" key="1">
    <source>
        <dbReference type="SAM" id="Phobius"/>
    </source>
</evidence>
<evidence type="ECO:0008006" key="4">
    <source>
        <dbReference type="Google" id="ProtNLM"/>
    </source>
</evidence>
<organism evidence="2 3">
    <name type="scientific">Actinomyces gaoshouyii</name>
    <dbReference type="NCBI Taxonomy" id="1960083"/>
    <lineage>
        <taxon>Bacteria</taxon>
        <taxon>Bacillati</taxon>
        <taxon>Actinomycetota</taxon>
        <taxon>Actinomycetes</taxon>
        <taxon>Actinomycetales</taxon>
        <taxon>Actinomycetaceae</taxon>
        <taxon>Actinomyces</taxon>
    </lineage>
</organism>
<gene>
    <name evidence="2" type="ORF">GCM10011612_00340</name>
</gene>
<keyword evidence="1" id="KW-1133">Transmembrane helix</keyword>
<evidence type="ECO:0000313" key="2">
    <source>
        <dbReference type="EMBL" id="GGO94581.1"/>
    </source>
</evidence>
<proteinExistence type="predicted"/>
<dbReference type="SUPFAM" id="SSF53067">
    <property type="entry name" value="Actin-like ATPase domain"/>
    <property type="match status" value="1"/>
</dbReference>
<comment type="caution">
    <text evidence="2">The sequence shown here is derived from an EMBL/GenBank/DDBJ whole genome shotgun (WGS) entry which is preliminary data.</text>
</comment>
<reference evidence="2" key="2">
    <citation type="submission" date="2020-09" db="EMBL/GenBank/DDBJ databases">
        <authorList>
            <person name="Sun Q."/>
            <person name="Zhou Y."/>
        </authorList>
    </citation>
    <scope>NUCLEOTIDE SEQUENCE</scope>
    <source>
        <strain evidence="2">CGMCC 4.7372</strain>
    </source>
</reference>
<feature type="transmembrane region" description="Helical" evidence="1">
    <location>
        <begin position="12"/>
        <end position="36"/>
    </location>
</feature>
<protein>
    <recommendedName>
        <fullName evidence="4">ROK family protein</fullName>
    </recommendedName>
</protein>
<accession>A0A8H9HBV5</accession>
<dbReference type="InterPro" id="IPR043129">
    <property type="entry name" value="ATPase_NBD"/>
</dbReference>
<sequence>MRTSTPDRRAARALGVGLGAAINILDIPVVVLGGHLSPLTEVLRPELEEGGAADPSAWM</sequence>
<dbReference type="Proteomes" id="UP000614239">
    <property type="component" value="Unassembled WGS sequence"/>
</dbReference>
<dbReference type="AlphaFoldDB" id="A0A8H9HBV5"/>
<reference evidence="2" key="1">
    <citation type="journal article" date="2014" name="Int. J. Syst. Evol. Microbiol.">
        <title>Complete genome sequence of Corynebacterium casei LMG S-19264T (=DSM 44701T), isolated from a smear-ripened cheese.</title>
        <authorList>
            <consortium name="US DOE Joint Genome Institute (JGI-PGF)"/>
            <person name="Walter F."/>
            <person name="Albersmeier A."/>
            <person name="Kalinowski J."/>
            <person name="Ruckert C."/>
        </authorList>
    </citation>
    <scope>NUCLEOTIDE SEQUENCE</scope>
    <source>
        <strain evidence="2">CGMCC 4.7372</strain>
    </source>
</reference>
<name>A0A8H9HBV5_9ACTO</name>